<dbReference type="InterPro" id="IPR001394">
    <property type="entry name" value="Peptidase_C19_UCH"/>
</dbReference>
<dbReference type="Gene3D" id="3.90.70.10">
    <property type="entry name" value="Cysteine proteinases"/>
    <property type="match status" value="1"/>
</dbReference>
<evidence type="ECO:0000259" key="17">
    <source>
        <dbReference type="PROSITE" id="PS50235"/>
    </source>
</evidence>
<dbReference type="GO" id="GO:0008270">
    <property type="term" value="F:zinc ion binding"/>
    <property type="evidence" value="ECO:0007669"/>
    <property type="project" value="UniProtKB-UniRule"/>
</dbReference>
<dbReference type="InterPro" id="IPR016652">
    <property type="entry name" value="Ubiquitinyl_hydrolase"/>
</dbReference>
<keyword evidence="20" id="KW-1185">Reference proteome</keyword>
<feature type="active site" description="Nucleophile" evidence="12">
    <location>
        <position position="321"/>
    </location>
</feature>
<comment type="similarity">
    <text evidence="2 11 15">Belongs to the peptidase C19 family.</text>
</comment>
<dbReference type="FunFam" id="3.30.40.10:FF:000396">
    <property type="entry name" value="Ubiquitin carboxyl-terminal hydrolase"/>
    <property type="match status" value="1"/>
</dbReference>
<evidence type="ECO:0000256" key="3">
    <source>
        <dbReference type="ARBA" id="ARBA00022670"/>
    </source>
</evidence>
<evidence type="ECO:0000256" key="9">
    <source>
        <dbReference type="ARBA" id="ARBA00022807"/>
    </source>
</evidence>
<dbReference type="Pfam" id="PF00627">
    <property type="entry name" value="UBA"/>
    <property type="match status" value="2"/>
</dbReference>
<keyword evidence="5" id="KW-0677">Repeat</keyword>
<dbReference type="PROSITE" id="PS50235">
    <property type="entry name" value="USP_3"/>
    <property type="match status" value="1"/>
</dbReference>
<dbReference type="PROSITE" id="PS50271">
    <property type="entry name" value="ZF_UBP"/>
    <property type="match status" value="1"/>
</dbReference>
<dbReference type="InterPro" id="IPR038765">
    <property type="entry name" value="Papain-like_cys_pep_sf"/>
</dbReference>
<dbReference type="EMBL" id="LDAU01000154">
    <property type="protein sequence ID" value="KRX02624.1"/>
    <property type="molecule type" value="Genomic_DNA"/>
</dbReference>
<dbReference type="InterPro" id="IPR015940">
    <property type="entry name" value="UBA"/>
</dbReference>
<dbReference type="GO" id="GO:0005634">
    <property type="term" value="C:nucleus"/>
    <property type="evidence" value="ECO:0007669"/>
    <property type="project" value="TreeGrafter"/>
</dbReference>
<protein>
    <recommendedName>
        <fullName evidence="11 15">Ubiquitin carboxyl-terminal hydrolase</fullName>
        <ecNumber evidence="11 15">3.4.19.12</ecNumber>
    </recommendedName>
</protein>
<dbReference type="OrthoDB" id="361536at2759"/>
<feature type="domain" description="UBA" evidence="16">
    <location>
        <begin position="619"/>
        <end position="659"/>
    </location>
</feature>
<evidence type="ECO:0000256" key="11">
    <source>
        <dbReference type="PIRNR" id="PIRNR016308"/>
    </source>
</evidence>
<dbReference type="InterPro" id="IPR001607">
    <property type="entry name" value="Znf_UBP"/>
</dbReference>
<feature type="binding site" evidence="13">
    <location>
        <position position="205"/>
    </location>
    <ligand>
        <name>Zn(2+)</name>
        <dbReference type="ChEBI" id="CHEBI:29105"/>
    </ligand>
</feature>
<dbReference type="GO" id="GO:0004843">
    <property type="term" value="F:cysteine-type deubiquitinase activity"/>
    <property type="evidence" value="ECO:0007669"/>
    <property type="project" value="UniProtKB-UniRule"/>
</dbReference>
<dbReference type="Gene3D" id="3.30.40.10">
    <property type="entry name" value="Zinc/RING finger domain, C3HC4 (zinc finger)"/>
    <property type="match status" value="2"/>
</dbReference>
<gene>
    <name evidence="19" type="ORF">PPERSA_11964</name>
</gene>
<evidence type="ECO:0000256" key="4">
    <source>
        <dbReference type="ARBA" id="ARBA00022723"/>
    </source>
</evidence>
<dbReference type="PROSITE" id="PS00972">
    <property type="entry name" value="USP_1"/>
    <property type="match status" value="1"/>
</dbReference>
<evidence type="ECO:0000259" key="16">
    <source>
        <dbReference type="PROSITE" id="PS50030"/>
    </source>
</evidence>
<dbReference type="PROSITE" id="PS00973">
    <property type="entry name" value="USP_2"/>
    <property type="match status" value="1"/>
</dbReference>
<dbReference type="InterPro" id="IPR041432">
    <property type="entry name" value="UBP13_Znf-UBP_var"/>
</dbReference>
<evidence type="ECO:0000256" key="6">
    <source>
        <dbReference type="ARBA" id="ARBA00022771"/>
    </source>
</evidence>
<dbReference type="Gene3D" id="1.10.8.10">
    <property type="entry name" value="DNA helicase RuvA subunit, C-terminal domain"/>
    <property type="match status" value="2"/>
</dbReference>
<comment type="caution">
    <text evidence="19">The sequence shown here is derived from an EMBL/GenBank/DDBJ whole genome shotgun (WGS) entry which is preliminary data.</text>
</comment>
<dbReference type="SUPFAM" id="SSF46934">
    <property type="entry name" value="UBA-like"/>
    <property type="match status" value="1"/>
</dbReference>
<evidence type="ECO:0000256" key="2">
    <source>
        <dbReference type="ARBA" id="ARBA00009085"/>
    </source>
</evidence>
<dbReference type="InterPro" id="IPR013083">
    <property type="entry name" value="Znf_RING/FYVE/PHD"/>
</dbReference>
<dbReference type="InParanoid" id="A0A0V0QKR6"/>
<dbReference type="Proteomes" id="UP000054937">
    <property type="component" value="Unassembled WGS sequence"/>
</dbReference>
<dbReference type="OMA" id="FVPCEHT"/>
<sequence>METECPHIKDQNNYSLSLQGKNLYKDQCTKCFEDPKTSLVDLCLKCFNGSCQTHSQEHLQKFDHPLVLEFKIIPDEEKIQEYEQKRKENEGKEITKLAIGKPGGFQDLDSNEFTKTVTKLKCLKCNITLPEESLEGIVKSVKQTDSAFKKQDLIQWEDEAFPCEHTLTLQQLENAKVQKMSEATCSQCNLSTNLWMCLTCGNLGCGRKQGDGTGGNEHGLQHGLDSGHPVVVKMGTITPNGEASLYCYHCNNDVKDENLAEHLLFLGIDIQQQEKTEKTLAEMNLDLNLKAAFNSVVEEGKQLNPIFGKGFTGLVNLGNSCYINSVLQVIFHLQEFKQKYYVNGQNHMKECKNLPQNCYYCQFAKLAEGLVSDKYSIKKELKLQDGKEKELPEHQKVYQDGLKIYDAKKLIAQKNVEFQSNKMQDALEYFQHFLQFIQKQEKQFKLGDSTEVFKFKSSNRLQCTSCNGVKYIENQAQELKIPVRSPNEQEMAQILEENKLRAERMRKAEEEHKEVTVNVEDPEYNVDFQECAEAYFEGDSVEVNCPVCKKNTMFTSQTYCKTLPDYLIVPVQRFVLENWQPKKLNALIKMPDQYDFSKFVLQKFDDEILLPKNEQQGPQIDENALAMLMEMGMGKNRSIRALMENQNNPELAMNWLFTKMDDPSLDDPIKNDNNNDTNLKYSKENVDMIVNMGFSEKAAKIGLSNCDNNVERAMDFLFNHEDVENMELEEGDQNQQQKKDDESLESLLQNSKYNLISTVVHLGKGVHSGHYVSYIKTEDNKWTLFNDAKVAQTDEPVLGKGYFYIFKRQKE</sequence>
<dbReference type="EC" id="3.4.19.12" evidence="11 15"/>
<evidence type="ECO:0000256" key="7">
    <source>
        <dbReference type="ARBA" id="ARBA00022786"/>
    </source>
</evidence>
<proteinExistence type="inferred from homology"/>
<dbReference type="AlphaFoldDB" id="A0A0V0QKR6"/>
<feature type="active site" description="Proton acceptor" evidence="12">
    <location>
        <position position="770"/>
    </location>
</feature>
<evidence type="ECO:0000313" key="19">
    <source>
        <dbReference type="EMBL" id="KRX02624.1"/>
    </source>
</evidence>
<dbReference type="SUPFAM" id="SSF57850">
    <property type="entry name" value="RING/U-box"/>
    <property type="match status" value="2"/>
</dbReference>
<feature type="binding site" evidence="13">
    <location>
        <position position="218"/>
    </location>
    <ligand>
        <name>Zn(2+)</name>
        <dbReference type="ChEBI" id="CHEBI:29105"/>
    </ligand>
</feature>
<evidence type="ECO:0000256" key="1">
    <source>
        <dbReference type="ARBA" id="ARBA00000707"/>
    </source>
</evidence>
<evidence type="ECO:0000259" key="18">
    <source>
        <dbReference type="PROSITE" id="PS50271"/>
    </source>
</evidence>
<dbReference type="InterPro" id="IPR028889">
    <property type="entry name" value="USP"/>
</dbReference>
<keyword evidence="4 11" id="KW-0479">Metal-binding</keyword>
<evidence type="ECO:0000256" key="12">
    <source>
        <dbReference type="PIRSR" id="PIRSR016308-1"/>
    </source>
</evidence>
<comment type="catalytic activity">
    <reaction evidence="1 11 15">
        <text>Thiol-dependent hydrolysis of ester, thioester, amide, peptide and isopeptide bonds formed by the C-terminal Gly of ubiquitin (a 76-residue protein attached to proteins as an intracellular targeting signal).</text>
        <dbReference type="EC" id="3.4.19.12"/>
    </reaction>
</comment>
<dbReference type="SMART" id="SM00290">
    <property type="entry name" value="ZnF_UBP"/>
    <property type="match status" value="2"/>
</dbReference>
<dbReference type="SUPFAM" id="SSF54001">
    <property type="entry name" value="Cysteine proteinases"/>
    <property type="match status" value="1"/>
</dbReference>
<dbReference type="SMART" id="SM00165">
    <property type="entry name" value="UBA"/>
    <property type="match status" value="2"/>
</dbReference>
<feature type="binding site" evidence="13">
    <location>
        <position position="188"/>
    </location>
    <ligand>
        <name>Zn(2+)</name>
        <dbReference type="ChEBI" id="CHEBI:29105"/>
    </ligand>
</feature>
<dbReference type="GO" id="GO:0016579">
    <property type="term" value="P:protein deubiquitination"/>
    <property type="evidence" value="ECO:0007669"/>
    <property type="project" value="InterPro"/>
</dbReference>
<evidence type="ECO:0000256" key="8">
    <source>
        <dbReference type="ARBA" id="ARBA00022801"/>
    </source>
</evidence>
<evidence type="ECO:0000256" key="5">
    <source>
        <dbReference type="ARBA" id="ARBA00022737"/>
    </source>
</evidence>
<evidence type="ECO:0000256" key="14">
    <source>
        <dbReference type="PROSITE-ProRule" id="PRU00502"/>
    </source>
</evidence>
<dbReference type="Pfam" id="PF00443">
    <property type="entry name" value="UCH"/>
    <property type="match status" value="1"/>
</dbReference>
<dbReference type="GO" id="GO:0005829">
    <property type="term" value="C:cytosol"/>
    <property type="evidence" value="ECO:0007669"/>
    <property type="project" value="TreeGrafter"/>
</dbReference>
<evidence type="ECO:0000256" key="13">
    <source>
        <dbReference type="PIRSR" id="PIRSR016308-3"/>
    </source>
</evidence>
<reference evidence="19 20" key="1">
    <citation type="journal article" date="2015" name="Sci. Rep.">
        <title>Genome of the facultative scuticociliatosis pathogen Pseudocohnilembus persalinus provides insight into its virulence through horizontal gene transfer.</title>
        <authorList>
            <person name="Xiong J."/>
            <person name="Wang G."/>
            <person name="Cheng J."/>
            <person name="Tian M."/>
            <person name="Pan X."/>
            <person name="Warren A."/>
            <person name="Jiang C."/>
            <person name="Yuan D."/>
            <person name="Miao W."/>
        </authorList>
    </citation>
    <scope>NUCLEOTIDE SEQUENCE [LARGE SCALE GENOMIC DNA]</scope>
    <source>
        <strain evidence="19">36N120E</strain>
    </source>
</reference>
<keyword evidence="10 11" id="KW-0862">Zinc</keyword>
<keyword evidence="7 11" id="KW-0833">Ubl conjugation pathway</keyword>
<organism evidence="19 20">
    <name type="scientific">Pseudocohnilembus persalinus</name>
    <name type="common">Ciliate</name>
    <dbReference type="NCBI Taxonomy" id="266149"/>
    <lineage>
        <taxon>Eukaryota</taxon>
        <taxon>Sar</taxon>
        <taxon>Alveolata</taxon>
        <taxon>Ciliophora</taxon>
        <taxon>Intramacronucleata</taxon>
        <taxon>Oligohymenophorea</taxon>
        <taxon>Scuticociliatia</taxon>
        <taxon>Philasterida</taxon>
        <taxon>Pseudocohnilembidae</taxon>
        <taxon>Pseudocohnilembus</taxon>
    </lineage>
</organism>
<dbReference type="PROSITE" id="PS50030">
    <property type="entry name" value="UBA"/>
    <property type="match status" value="2"/>
</dbReference>
<feature type="domain" description="UBA" evidence="16">
    <location>
        <begin position="680"/>
        <end position="720"/>
    </location>
</feature>
<keyword evidence="9 11" id="KW-0788">Thiol protease</keyword>
<dbReference type="Pfam" id="PF17807">
    <property type="entry name" value="zf-UBP_var"/>
    <property type="match status" value="1"/>
</dbReference>
<dbReference type="GO" id="GO:0006508">
    <property type="term" value="P:proteolysis"/>
    <property type="evidence" value="ECO:0007669"/>
    <property type="project" value="UniProtKB-KW"/>
</dbReference>
<dbReference type="PIRSF" id="PIRSF016308">
    <property type="entry name" value="UBP"/>
    <property type="match status" value="1"/>
</dbReference>
<accession>A0A0V0QKR6</accession>
<keyword evidence="3 11" id="KW-0645">Protease</keyword>
<dbReference type="InterPro" id="IPR050164">
    <property type="entry name" value="Peptidase_C19"/>
</dbReference>
<feature type="binding site" evidence="13">
    <location>
        <position position="185"/>
    </location>
    <ligand>
        <name>Zn(2+)</name>
        <dbReference type="ChEBI" id="CHEBI:29105"/>
    </ligand>
</feature>
<feature type="domain" description="USP" evidence="17">
    <location>
        <begin position="312"/>
        <end position="809"/>
    </location>
</feature>
<feature type="domain" description="UBP-type" evidence="18">
    <location>
        <begin position="161"/>
        <end position="270"/>
    </location>
</feature>
<dbReference type="PANTHER" id="PTHR24006">
    <property type="entry name" value="UBIQUITIN CARBOXYL-TERMINAL HYDROLASE"/>
    <property type="match status" value="1"/>
</dbReference>
<evidence type="ECO:0000256" key="15">
    <source>
        <dbReference type="RuleBase" id="RU366025"/>
    </source>
</evidence>
<evidence type="ECO:0000256" key="10">
    <source>
        <dbReference type="ARBA" id="ARBA00022833"/>
    </source>
</evidence>
<dbReference type="Pfam" id="PF02148">
    <property type="entry name" value="zf-UBP"/>
    <property type="match status" value="1"/>
</dbReference>
<evidence type="ECO:0000313" key="20">
    <source>
        <dbReference type="Proteomes" id="UP000054937"/>
    </source>
</evidence>
<dbReference type="InterPro" id="IPR009060">
    <property type="entry name" value="UBA-like_sf"/>
</dbReference>
<dbReference type="FunCoup" id="A0A0V0QKR6">
    <property type="interactions" value="376"/>
</dbReference>
<name>A0A0V0QKR6_PSEPJ</name>
<dbReference type="PANTHER" id="PTHR24006:SF827">
    <property type="entry name" value="UBIQUITIN CARBOXYL-TERMINAL HYDROLASE 34"/>
    <property type="match status" value="1"/>
</dbReference>
<keyword evidence="8 11" id="KW-0378">Hydrolase</keyword>
<dbReference type="InterPro" id="IPR018200">
    <property type="entry name" value="USP_CS"/>
</dbReference>
<keyword evidence="6 14" id="KW-0863">Zinc-finger</keyword>